<comment type="caution">
    <text evidence="3">The sequence shown here is derived from an EMBL/GenBank/DDBJ whole genome shotgun (WGS) entry which is preliminary data.</text>
</comment>
<accession>A0A1G2K8L7</accession>
<evidence type="ECO:0000259" key="2">
    <source>
        <dbReference type="Pfam" id="PF19701"/>
    </source>
</evidence>
<dbReference type="Proteomes" id="UP000177152">
    <property type="component" value="Unassembled WGS sequence"/>
</dbReference>
<evidence type="ECO:0000313" key="4">
    <source>
        <dbReference type="Proteomes" id="UP000177152"/>
    </source>
</evidence>
<dbReference type="EMBL" id="MHQC01000005">
    <property type="protein sequence ID" value="OGZ95766.1"/>
    <property type="molecule type" value="Genomic_DNA"/>
</dbReference>
<feature type="transmembrane region" description="Helical" evidence="1">
    <location>
        <begin position="7"/>
        <end position="25"/>
    </location>
</feature>
<protein>
    <recommendedName>
        <fullName evidence="2">DUF6199 domain-containing protein</fullName>
    </recommendedName>
</protein>
<evidence type="ECO:0000313" key="3">
    <source>
        <dbReference type="EMBL" id="OGZ95766.1"/>
    </source>
</evidence>
<sequence>MEIEKTIIGAIFLAIGLVYAGFPGLQVKSQVWWFRRVLGAELIPSQKTFLVYRLFGVVCLVFGLALLLGTKF</sequence>
<proteinExistence type="predicted"/>
<evidence type="ECO:0000256" key="1">
    <source>
        <dbReference type="SAM" id="Phobius"/>
    </source>
</evidence>
<gene>
    <name evidence="3" type="ORF">A2633_00530</name>
</gene>
<reference evidence="3 4" key="1">
    <citation type="journal article" date="2016" name="Nat. Commun.">
        <title>Thousands of microbial genomes shed light on interconnected biogeochemical processes in an aquifer system.</title>
        <authorList>
            <person name="Anantharaman K."/>
            <person name="Brown C.T."/>
            <person name="Hug L.A."/>
            <person name="Sharon I."/>
            <person name="Castelle C.J."/>
            <person name="Probst A.J."/>
            <person name="Thomas B.C."/>
            <person name="Singh A."/>
            <person name="Wilkins M.J."/>
            <person name="Karaoz U."/>
            <person name="Brodie E.L."/>
            <person name="Williams K.H."/>
            <person name="Hubbard S.S."/>
            <person name="Banfield J.F."/>
        </authorList>
    </citation>
    <scope>NUCLEOTIDE SEQUENCE [LARGE SCALE GENOMIC DNA]</scope>
</reference>
<feature type="domain" description="DUF6199" evidence="2">
    <location>
        <begin position="8"/>
        <end position="69"/>
    </location>
</feature>
<feature type="transmembrane region" description="Helical" evidence="1">
    <location>
        <begin position="50"/>
        <end position="69"/>
    </location>
</feature>
<name>A0A1G2K8L7_9BACT</name>
<keyword evidence="1" id="KW-0812">Transmembrane</keyword>
<dbReference type="AlphaFoldDB" id="A0A1G2K8L7"/>
<organism evidence="3 4">
    <name type="scientific">Candidatus Sungbacteria bacterium RIFCSPHIGHO2_01_FULL_47_32</name>
    <dbReference type="NCBI Taxonomy" id="1802264"/>
    <lineage>
        <taxon>Bacteria</taxon>
        <taxon>Candidatus Sungiibacteriota</taxon>
    </lineage>
</organism>
<dbReference type="Pfam" id="PF19701">
    <property type="entry name" value="DUF6199"/>
    <property type="match status" value="1"/>
</dbReference>
<dbReference type="InterPro" id="IPR045679">
    <property type="entry name" value="DUF6199"/>
</dbReference>
<keyword evidence="1" id="KW-1133">Transmembrane helix</keyword>
<keyword evidence="1" id="KW-0472">Membrane</keyword>